<organism evidence="1 2">
    <name type="scientific">Streptosporangium amethystogenes subsp. fukuiense</name>
    <dbReference type="NCBI Taxonomy" id="698418"/>
    <lineage>
        <taxon>Bacteria</taxon>
        <taxon>Bacillati</taxon>
        <taxon>Actinomycetota</taxon>
        <taxon>Actinomycetes</taxon>
        <taxon>Streptosporangiales</taxon>
        <taxon>Streptosporangiaceae</taxon>
        <taxon>Streptosporangium</taxon>
    </lineage>
</organism>
<dbReference type="Proteomes" id="UP001596514">
    <property type="component" value="Unassembled WGS sequence"/>
</dbReference>
<protein>
    <submittedName>
        <fullName evidence="1">Uncharacterized protein</fullName>
    </submittedName>
</protein>
<dbReference type="EMBL" id="JBHTEE010000001">
    <property type="protein sequence ID" value="MFC7603286.1"/>
    <property type="molecule type" value="Genomic_DNA"/>
</dbReference>
<proteinExistence type="predicted"/>
<dbReference type="Gene3D" id="3.20.20.70">
    <property type="entry name" value="Aldolase class I"/>
    <property type="match status" value="1"/>
</dbReference>
<name>A0ABW2T649_9ACTN</name>
<dbReference type="InterPro" id="IPR013785">
    <property type="entry name" value="Aldolase_TIM"/>
</dbReference>
<evidence type="ECO:0000313" key="1">
    <source>
        <dbReference type="EMBL" id="MFC7603286.1"/>
    </source>
</evidence>
<sequence length="128" mass="13766">MSQTWRASRLSFTTSPSRMSGLATVFVVAPSTGDERLRRITAAGSGFVYAASTGSLEEIPAYRAPFKAAAQVLATTDLASCWKRHHIDGRPRIERLPVTAEGSRSGQDVAKAAADRPRMIWENGCIAG</sequence>
<dbReference type="SUPFAM" id="SSF51366">
    <property type="entry name" value="Ribulose-phoshate binding barrel"/>
    <property type="match status" value="1"/>
</dbReference>
<reference evidence="2" key="1">
    <citation type="journal article" date="2019" name="Int. J. Syst. Evol. Microbiol.">
        <title>The Global Catalogue of Microorganisms (GCM) 10K type strain sequencing project: providing services to taxonomists for standard genome sequencing and annotation.</title>
        <authorList>
            <consortium name="The Broad Institute Genomics Platform"/>
            <consortium name="The Broad Institute Genome Sequencing Center for Infectious Disease"/>
            <person name="Wu L."/>
            <person name="Ma J."/>
        </authorList>
    </citation>
    <scope>NUCLEOTIDE SEQUENCE [LARGE SCALE GENOMIC DNA]</scope>
    <source>
        <strain evidence="2">JCM 10083</strain>
    </source>
</reference>
<accession>A0ABW2T649</accession>
<keyword evidence="2" id="KW-1185">Reference proteome</keyword>
<comment type="caution">
    <text evidence="1">The sequence shown here is derived from an EMBL/GenBank/DDBJ whole genome shotgun (WGS) entry which is preliminary data.</text>
</comment>
<gene>
    <name evidence="1" type="ORF">ACFQVD_24555</name>
</gene>
<dbReference type="RefSeq" id="WP_343975328.1">
    <property type="nucleotide sequence ID" value="NZ_BAAAGK010000130.1"/>
</dbReference>
<dbReference type="InterPro" id="IPR011060">
    <property type="entry name" value="RibuloseP-bd_barrel"/>
</dbReference>
<evidence type="ECO:0000313" key="2">
    <source>
        <dbReference type="Proteomes" id="UP001596514"/>
    </source>
</evidence>